<dbReference type="Gene3D" id="2.60.120.1130">
    <property type="match status" value="1"/>
</dbReference>
<evidence type="ECO:0000313" key="4">
    <source>
        <dbReference type="Proteomes" id="UP001310022"/>
    </source>
</evidence>
<comment type="caution">
    <text evidence="3">The sequence shown here is derived from an EMBL/GenBank/DDBJ whole genome shotgun (WGS) entry which is preliminary data.</text>
</comment>
<keyword evidence="1" id="KW-0732">Signal</keyword>
<organism evidence="3 4">
    <name type="scientific">Persicobacter diffluens</name>
    <dbReference type="NCBI Taxonomy" id="981"/>
    <lineage>
        <taxon>Bacteria</taxon>
        <taxon>Pseudomonadati</taxon>
        <taxon>Bacteroidota</taxon>
        <taxon>Cytophagia</taxon>
        <taxon>Cytophagales</taxon>
        <taxon>Persicobacteraceae</taxon>
        <taxon>Persicobacter</taxon>
    </lineage>
</organism>
<dbReference type="RefSeq" id="WP_338236662.1">
    <property type="nucleotide sequence ID" value="NZ_BQKE01000001.1"/>
</dbReference>
<feature type="chain" id="PRO_5043034697" description="DUF3857 domain-containing protein" evidence="1">
    <location>
        <begin position="23"/>
        <end position="628"/>
    </location>
</feature>
<accession>A0AAN4VXT8</accession>
<dbReference type="AlphaFoldDB" id="A0AAN4VXT8"/>
<dbReference type="InterPro" id="IPR024618">
    <property type="entry name" value="DUF3857"/>
</dbReference>
<gene>
    <name evidence="3" type="ORF">PEDI_15880</name>
</gene>
<evidence type="ECO:0000259" key="2">
    <source>
        <dbReference type="Pfam" id="PF12969"/>
    </source>
</evidence>
<feature type="domain" description="DUF3857" evidence="2">
    <location>
        <begin position="67"/>
        <end position="215"/>
    </location>
</feature>
<dbReference type="EMBL" id="BQKE01000001">
    <property type="protein sequence ID" value="GJM61036.1"/>
    <property type="molecule type" value="Genomic_DNA"/>
</dbReference>
<feature type="signal peptide" evidence="1">
    <location>
        <begin position="1"/>
        <end position="22"/>
    </location>
</feature>
<dbReference type="Gene3D" id="2.60.40.3140">
    <property type="match status" value="1"/>
</dbReference>
<dbReference type="Pfam" id="PF12969">
    <property type="entry name" value="DUF3857"/>
    <property type="match status" value="1"/>
</dbReference>
<sequence length="628" mass="72059">MKRLFLYFNIFCLLFTASPSWAKAPKFGKLSKEEHNLITVDFEPEADAVELFQNCKVTFGPAVFHKKHFRRKLLTDQVEESGKVEIIFYHHQDMESIHSLNALVHIPQPDGSYTKIKLSKEQMPTAEISELRSKVSLIFPQLQKGAIIEWEYTLASKRFFFIGPWNYLSRYPILKSTFSFLAPSYLKYQMVMKGNEMTEKYANKNTNTWTLENIKGYDPNARFVDNPFNYANKLSLQLKEYPASGAMGGTEMKSYVHDIQDLANELRKSGNNYRFLRKVTSLAESMPVNVNDYEGIEKAKFILREVQNKYQWNDMYSSSARRTPAQLAKEKKGNSAEINLVLYSILKSYGLDAQLMATSPTQHGFITKVGAFRDQFSTFIVGIPAEHGWHFMDATQPSLPMGYINPDCWNNQALVCESKASWIENLEPKSPSKSLWSLYLNLNEENPQYQVTLSLIGNCIDNITGGVSEYIARKFHINQEEIADLKVEHQFKQTKITCSLPYQSEAADLLPLIPIKTMDENPFQSDKERNLPLDLNYAYSEQIILNYVLPTDLKAANPPENIRIALPNKAGSLTLLTQINQNSVAVSSKYVQQYRFLNANYYPYLRNMAEEVINRQSAYLTIEKNQAN</sequence>
<dbReference type="Proteomes" id="UP001310022">
    <property type="component" value="Unassembled WGS sequence"/>
</dbReference>
<evidence type="ECO:0000256" key="1">
    <source>
        <dbReference type="SAM" id="SignalP"/>
    </source>
</evidence>
<proteinExistence type="predicted"/>
<reference evidence="3 4" key="1">
    <citation type="submission" date="2021-12" db="EMBL/GenBank/DDBJ databases">
        <title>Genome sequencing of bacteria with rrn-lacking chromosome and rrn-plasmid.</title>
        <authorList>
            <person name="Anda M."/>
            <person name="Iwasaki W."/>
        </authorList>
    </citation>
    <scope>NUCLEOTIDE SEQUENCE [LARGE SCALE GENOMIC DNA]</scope>
    <source>
        <strain evidence="3 4">NBRC 15940</strain>
    </source>
</reference>
<protein>
    <recommendedName>
        <fullName evidence="2">DUF3857 domain-containing protein</fullName>
    </recommendedName>
</protein>
<name>A0AAN4VXT8_9BACT</name>
<keyword evidence="4" id="KW-1185">Reference proteome</keyword>
<evidence type="ECO:0000313" key="3">
    <source>
        <dbReference type="EMBL" id="GJM61036.1"/>
    </source>
</evidence>